<evidence type="ECO:0000313" key="2">
    <source>
        <dbReference type="EMBL" id="CAE7520049.1"/>
    </source>
</evidence>
<dbReference type="SUPFAM" id="SSF54928">
    <property type="entry name" value="RNA-binding domain, RBD"/>
    <property type="match status" value="1"/>
</dbReference>
<feature type="region of interest" description="Disordered" evidence="1">
    <location>
        <begin position="91"/>
        <end position="110"/>
    </location>
</feature>
<sequence length="542" mass="61074">MACRPLQRRWPPEHFRSTLRPRWEMLCAYTCPSSCSRRNAASGPPRRPEELQGKRRLNALQDLIGHLQQSGRADVIQELYQLVCSHFDRSGRQPLSGSTSRKPPAEEAEQDFKRKLRKILERVSAGELLDADFVLKDVDGELDIEEMQARLDDALLQDVDIDMEVSEDGGAAGYSDVRRMMSEQQLLPLQGSEARPLHERRVMDVEVTLTRRVNGVTWTRPGDTSAHMPEESKSILLSNLPLTATESDVRATLSKCCGEVEHVEVCEELERWIESLRSSNAEACGTAPLEEREGPLRKAPAYTLRYALVQFQTVNAKKRATRLLPRLNGILFKEVWRLKKRTAWKESVVARPAFPQDARLKRALIVRNLPWSLQPGEVLRRVAVTLSSDGSEKCRLELLNCPAFVQGARKLQQFAVEAAEGEIVDDGETPAGPIPEHEMSTSDATWARHGSALVLRFPCFEEAWLARERLRSLSMEGREVVCEFPPWRPVCTAVDSRGVGLDEPVLMDMPIPRASARYGRHGDPVIRFGIAEEECSLRDSDA</sequence>
<gene>
    <name evidence="2" type="ORF">SNAT2548_LOCUS29107</name>
</gene>
<dbReference type="AlphaFoldDB" id="A0A812TBZ1"/>
<dbReference type="Proteomes" id="UP000604046">
    <property type="component" value="Unassembled WGS sequence"/>
</dbReference>
<name>A0A812TBZ1_9DINO</name>
<reference evidence="2" key="1">
    <citation type="submission" date="2021-02" db="EMBL/GenBank/DDBJ databases">
        <authorList>
            <person name="Dougan E. K."/>
            <person name="Rhodes N."/>
            <person name="Thang M."/>
            <person name="Chan C."/>
        </authorList>
    </citation>
    <scope>NUCLEOTIDE SEQUENCE</scope>
</reference>
<dbReference type="InterPro" id="IPR035979">
    <property type="entry name" value="RBD_domain_sf"/>
</dbReference>
<dbReference type="GO" id="GO:0003676">
    <property type="term" value="F:nucleic acid binding"/>
    <property type="evidence" value="ECO:0007669"/>
    <property type="project" value="InterPro"/>
</dbReference>
<evidence type="ECO:0000313" key="3">
    <source>
        <dbReference type="Proteomes" id="UP000604046"/>
    </source>
</evidence>
<proteinExistence type="predicted"/>
<protein>
    <submittedName>
        <fullName evidence="2">Uncharacterized protein</fullName>
    </submittedName>
</protein>
<evidence type="ECO:0000256" key="1">
    <source>
        <dbReference type="SAM" id="MobiDB-lite"/>
    </source>
</evidence>
<dbReference type="EMBL" id="CAJNDS010002544">
    <property type="protein sequence ID" value="CAE7520049.1"/>
    <property type="molecule type" value="Genomic_DNA"/>
</dbReference>
<dbReference type="OrthoDB" id="436622at2759"/>
<comment type="caution">
    <text evidence="2">The sequence shown here is derived from an EMBL/GenBank/DDBJ whole genome shotgun (WGS) entry which is preliminary data.</text>
</comment>
<keyword evidence="3" id="KW-1185">Reference proteome</keyword>
<organism evidence="2 3">
    <name type="scientific">Symbiodinium natans</name>
    <dbReference type="NCBI Taxonomy" id="878477"/>
    <lineage>
        <taxon>Eukaryota</taxon>
        <taxon>Sar</taxon>
        <taxon>Alveolata</taxon>
        <taxon>Dinophyceae</taxon>
        <taxon>Suessiales</taxon>
        <taxon>Symbiodiniaceae</taxon>
        <taxon>Symbiodinium</taxon>
    </lineage>
</organism>
<dbReference type="InterPro" id="IPR012677">
    <property type="entry name" value="Nucleotide-bd_a/b_plait_sf"/>
</dbReference>
<dbReference type="Gene3D" id="3.30.70.330">
    <property type="match status" value="1"/>
</dbReference>
<accession>A0A812TBZ1</accession>